<evidence type="ECO:0000313" key="2">
    <source>
        <dbReference type="EMBL" id="NVK97375.1"/>
    </source>
</evidence>
<comment type="caution">
    <text evidence="2">The sequence shown here is derived from an EMBL/GenBank/DDBJ whole genome shotgun (WGS) entry which is preliminary data.</text>
</comment>
<reference evidence="2 3" key="1">
    <citation type="journal article" date="2020" name="Proc. Natl. Acad. Sci. U.S.A.">
        <title>Ecological drivers of bacterial community assembly in synthetic phycospheres.</title>
        <authorList>
            <person name="Fu H."/>
            <person name="Uchimiya M."/>
            <person name="Gore J."/>
            <person name="Moran M.A."/>
        </authorList>
    </citation>
    <scope>NUCLEOTIDE SEQUENCE [LARGE SCALE GENOMIC DNA]</scope>
    <source>
        <strain evidence="2">HF-Din03</strain>
    </source>
</reference>
<dbReference type="AlphaFoldDB" id="A0A850LIS2"/>
<feature type="chain" id="PRO_5032877033" description="Lipoprotein" evidence="1">
    <location>
        <begin position="22"/>
        <end position="151"/>
    </location>
</feature>
<sequence length="151" mass="16059">MRAFLTALACCAALPALPALASEGQRIQVTGELIDTWCYYSGVMGGPEAVVGSAHHTCALWCSAGGIPVGLQAEDGTIYMVLKIEQDDQLAGGDTALRLASHTVEADGMHYQRDGINYLIVDQVISDLDITNLNHEDYGPVPGFAIPEPKE</sequence>
<feature type="signal peptide" evidence="1">
    <location>
        <begin position="1"/>
        <end position="21"/>
    </location>
</feature>
<name>A0A850LIS2_9RHOB</name>
<proteinExistence type="predicted"/>
<dbReference type="Proteomes" id="UP000565723">
    <property type="component" value="Unassembled WGS sequence"/>
</dbReference>
<dbReference type="OMA" id="WCSAGGI"/>
<evidence type="ECO:0008006" key="4">
    <source>
        <dbReference type="Google" id="ProtNLM"/>
    </source>
</evidence>
<organism evidence="2 3">
    <name type="scientific">Ruegeria pomeroyi</name>
    <dbReference type="NCBI Taxonomy" id="89184"/>
    <lineage>
        <taxon>Bacteria</taxon>
        <taxon>Pseudomonadati</taxon>
        <taxon>Pseudomonadota</taxon>
        <taxon>Alphaproteobacteria</taxon>
        <taxon>Rhodobacterales</taxon>
        <taxon>Roseobacteraceae</taxon>
        <taxon>Ruegeria</taxon>
    </lineage>
</organism>
<evidence type="ECO:0000256" key="1">
    <source>
        <dbReference type="SAM" id="SignalP"/>
    </source>
</evidence>
<evidence type="ECO:0000313" key="3">
    <source>
        <dbReference type="Proteomes" id="UP000565723"/>
    </source>
</evidence>
<accession>A0A850LIS2</accession>
<gene>
    <name evidence="2" type="ORF">HW564_10630</name>
</gene>
<protein>
    <recommendedName>
        <fullName evidence="4">Lipoprotein</fullName>
    </recommendedName>
</protein>
<dbReference type="RefSeq" id="WP_011048636.1">
    <property type="nucleotide sequence ID" value="NZ_CP076685.1"/>
</dbReference>
<keyword evidence="1" id="KW-0732">Signal</keyword>
<dbReference type="EMBL" id="JABXIY010000026">
    <property type="protein sequence ID" value="NVK97375.1"/>
    <property type="molecule type" value="Genomic_DNA"/>
</dbReference>